<organism evidence="2">
    <name type="scientific">marine sediment metagenome</name>
    <dbReference type="NCBI Taxonomy" id="412755"/>
    <lineage>
        <taxon>unclassified sequences</taxon>
        <taxon>metagenomes</taxon>
        <taxon>ecological metagenomes</taxon>
    </lineage>
</organism>
<dbReference type="PROSITE" id="PS51160">
    <property type="entry name" value="ACYLPHOSPHATASE_3"/>
    <property type="match status" value="1"/>
</dbReference>
<feature type="domain" description="Acylphosphatase-like" evidence="1">
    <location>
        <begin position="4"/>
        <end position="91"/>
    </location>
</feature>
<dbReference type="Gene3D" id="3.30.70.100">
    <property type="match status" value="1"/>
</dbReference>
<dbReference type="InterPro" id="IPR017968">
    <property type="entry name" value="Acylphosphatase_CS"/>
</dbReference>
<proteinExistence type="predicted"/>
<reference evidence="2" key="1">
    <citation type="journal article" date="2015" name="Nature">
        <title>Complex archaea that bridge the gap between prokaryotes and eukaryotes.</title>
        <authorList>
            <person name="Spang A."/>
            <person name="Saw J.H."/>
            <person name="Jorgensen S.L."/>
            <person name="Zaremba-Niedzwiedzka K."/>
            <person name="Martijn J."/>
            <person name="Lind A.E."/>
            <person name="van Eijk R."/>
            <person name="Schleper C."/>
            <person name="Guy L."/>
            <person name="Ettema T.J."/>
        </authorList>
    </citation>
    <scope>NUCLEOTIDE SEQUENCE</scope>
</reference>
<dbReference type="SUPFAM" id="SSF54975">
    <property type="entry name" value="Acylphosphatase/BLUF domain-like"/>
    <property type="match status" value="1"/>
</dbReference>
<name>A0A0F9IS14_9ZZZZ</name>
<dbReference type="PROSITE" id="PS00150">
    <property type="entry name" value="ACYLPHOSPHATASE_1"/>
    <property type="match status" value="1"/>
</dbReference>
<evidence type="ECO:0000313" key="2">
    <source>
        <dbReference type="EMBL" id="KKM22689.1"/>
    </source>
</evidence>
<accession>A0A0F9IS14</accession>
<dbReference type="GO" id="GO:0003998">
    <property type="term" value="F:acylphosphatase activity"/>
    <property type="evidence" value="ECO:0007669"/>
    <property type="project" value="InterPro"/>
</dbReference>
<evidence type="ECO:0000259" key="1">
    <source>
        <dbReference type="PROSITE" id="PS51160"/>
    </source>
</evidence>
<dbReference type="Pfam" id="PF00708">
    <property type="entry name" value="Acylphosphatase"/>
    <property type="match status" value="1"/>
</dbReference>
<dbReference type="InterPro" id="IPR036046">
    <property type="entry name" value="Acylphosphatase-like_dom_sf"/>
</dbReference>
<comment type="caution">
    <text evidence="2">The sequence shown here is derived from an EMBL/GenBank/DDBJ whole genome shotgun (WGS) entry which is preliminary data.</text>
</comment>
<dbReference type="InterPro" id="IPR020456">
    <property type="entry name" value="Acylphosphatase"/>
</dbReference>
<dbReference type="AlphaFoldDB" id="A0A0F9IS14"/>
<dbReference type="PANTHER" id="PTHR47268">
    <property type="entry name" value="ACYLPHOSPHATASE"/>
    <property type="match status" value="1"/>
</dbReference>
<protein>
    <recommendedName>
        <fullName evidence="1">Acylphosphatase-like domain-containing protein</fullName>
    </recommendedName>
</protein>
<sequence length="91" mass="10389">MKKRLRVIIHGKVQGVNFRWATMEEADHLGLCGWVGNTPDRKVEAVFEGDEEAIVKILDFLKKGPPAARVSIVEEFYSDYTGSYTDFRIQN</sequence>
<dbReference type="InterPro" id="IPR001792">
    <property type="entry name" value="Acylphosphatase-like_dom"/>
</dbReference>
<dbReference type="PANTHER" id="PTHR47268:SF4">
    <property type="entry name" value="ACYLPHOSPHATASE"/>
    <property type="match status" value="1"/>
</dbReference>
<gene>
    <name evidence="2" type="ORF">LCGC14_1622740</name>
</gene>
<dbReference type="EMBL" id="LAZR01013282">
    <property type="protein sequence ID" value="KKM22689.1"/>
    <property type="molecule type" value="Genomic_DNA"/>
</dbReference>